<reference evidence="1 2" key="1">
    <citation type="submission" date="2020-02" db="EMBL/GenBank/DDBJ databases">
        <title>Draft genome sequence of Haematococcus lacustris strain NIES-144.</title>
        <authorList>
            <person name="Morimoto D."/>
            <person name="Nakagawa S."/>
            <person name="Yoshida T."/>
            <person name="Sawayama S."/>
        </authorList>
    </citation>
    <scope>NUCLEOTIDE SEQUENCE [LARGE SCALE GENOMIC DNA]</scope>
    <source>
        <strain evidence="1 2">NIES-144</strain>
    </source>
</reference>
<evidence type="ECO:0000313" key="1">
    <source>
        <dbReference type="EMBL" id="GFH30162.1"/>
    </source>
</evidence>
<gene>
    <name evidence="1" type="ORF">HaLaN_28960</name>
</gene>
<accession>A0A6A0AC36</accession>
<protein>
    <submittedName>
        <fullName evidence="1">Uncharacterized protein</fullName>
    </submittedName>
</protein>
<comment type="caution">
    <text evidence="1">The sequence shown here is derived from an EMBL/GenBank/DDBJ whole genome shotgun (WGS) entry which is preliminary data.</text>
</comment>
<sequence length="42" mass="4396">MAAPYVQTTGSKSGFLIDTTTGTSLLSSAAFTWAVQLFKSIP</sequence>
<dbReference type="AlphaFoldDB" id="A0A6A0AC36"/>
<keyword evidence="2" id="KW-1185">Reference proteome</keyword>
<dbReference type="Proteomes" id="UP000485058">
    <property type="component" value="Unassembled WGS sequence"/>
</dbReference>
<proteinExistence type="predicted"/>
<dbReference type="EMBL" id="BLLF01004740">
    <property type="protein sequence ID" value="GFH30162.1"/>
    <property type="molecule type" value="Genomic_DNA"/>
</dbReference>
<evidence type="ECO:0000313" key="2">
    <source>
        <dbReference type="Proteomes" id="UP000485058"/>
    </source>
</evidence>
<name>A0A6A0AC36_HAELA</name>
<organism evidence="1 2">
    <name type="scientific">Haematococcus lacustris</name>
    <name type="common">Green alga</name>
    <name type="synonym">Haematococcus pluvialis</name>
    <dbReference type="NCBI Taxonomy" id="44745"/>
    <lineage>
        <taxon>Eukaryota</taxon>
        <taxon>Viridiplantae</taxon>
        <taxon>Chlorophyta</taxon>
        <taxon>core chlorophytes</taxon>
        <taxon>Chlorophyceae</taxon>
        <taxon>CS clade</taxon>
        <taxon>Chlamydomonadales</taxon>
        <taxon>Haematococcaceae</taxon>
        <taxon>Haematococcus</taxon>
    </lineage>
</organism>